<dbReference type="OMA" id="DNEAHIM"/>
<feature type="region of interest" description="Disordered" evidence="1">
    <location>
        <begin position="36"/>
        <end position="119"/>
    </location>
</feature>
<feature type="domain" description="Guanylate-binding protein N-terminal" evidence="2">
    <location>
        <begin position="1229"/>
        <end position="1304"/>
    </location>
</feature>
<evidence type="ECO:0000259" key="2">
    <source>
        <dbReference type="Pfam" id="PF02263"/>
    </source>
</evidence>
<keyword evidence="4" id="KW-1185">Reference proteome</keyword>
<name>A0A5M3MQL1_CONPW</name>
<comment type="caution">
    <text evidence="3">The sequence shown here is derived from an EMBL/GenBank/DDBJ whole genome shotgun (WGS) entry which is preliminary data.</text>
</comment>
<sequence length="1371" mass="153063">MADDFAPPNVFGPSTETLPKIDSLLSTRDAALQDDARYDTPVIPSSLLGDAASNVNLSGTPDSDDDDVYVDADQEDPTRQGTPLPSVDGGHEASNISFKSPPTDVDGNTGLPPKSASKVPDLDLSHSIKGLYRILDLIIEQGSGGGLVDKIIISQDSLQAFVNDMQPGAFASLTKVDFKLLDKVLVGPVGIYGDKKAIVDFLNRLGAVEKEIAAHLLKTEDERERSTPSLRSGLYVLRVPPSQGNESQIYVIYWPEDTTWNDGTASSVRRNRVTFMRYLSKICDQSIALLSADYAQSIVWKESEDDDTDTDSDDEGDERMGVFVVCKTNEQEESVKVRPGFTARVPMVASPERRHDTAPDVAIPMQPTLIRGETTQGFMTAGYKAAVKKVDEYNNRTINKTALESYIKDRETRLSFNPALDQPTIEILMQTGLRSRCEQLCRSFNTEVSDAQRNLDSEFTRRKADTQAELRQNLPQMTMSFRNVMADRVMEKFPSLDAKRLLGEEMQTQGISLDSLAEFYPKIKGVVRRARDEQPLKAVPAGALQSPKERILVITHLFDAHGENLSEETQSKLVNMIDEIKNIRAAWMEMSKSLHGEGDSQGYLNRLRSGLKSLLSTEDNSTGERAYKEAMDIARATSDADFMSRVEDTASRWPVLEKAINAAMAVVYDHFTKNLKRLSDNYAREVLHIQDEGVAEQFKREQSDRTEQSQRDLCSDLARKLNEYFSEVSFKKVFHVDAIRKTGYYSYHSPTLSLRGRIETTQDDKIVYRAHLMQITNEDRQEMRLNNSFIPSPRFNLAYTFSLPTGREIIYSQLLENEQFLLVTRDRGRDVFVYRESLAALEGAVANKQPKLRLSHDKIGGDILVSFNEGKQMLAICEPEKLQLHFFVFEEGARALKASGSAISLALYYNGVTIQYISFICGDEELLLVDSSVCGRIFSLVTMQFRPATLQFATVPSAVYTSPDGSCFLASCSQDSSFSVTAYHWNTFGSNEGIQLAIDDLGPEDDFVLTSISSRNAVHLMKLDINSQTCLSFALDITRKSTELMFREKGGKPSFSTDKDSRTSHNCLIDCHSEVWTRFPVVPAVQRQAITRASSRRPKSLTFVSDFGREQFSPHFSELIQTFERTTRKPTGTELSSIAINSMTFNDFYNILDDLCISQTSNFRAGEWLVELLCLIPIHLAITKDNRFIPLKDGVFSPELERSLLGAEVGRIVDSLSFGWYESIFQSYMASKPVKVVSSMGEQSVGKSFALNHLADTSFAGSAMRTTEGVWMSVTPTEDTLIVALDFEGVHSIERSAQEDTLLVLFNTAISNLVLFRNNFALSRDIAGLFQSFQSSSTVLDPAANPMLFQSTLVIIIKDVVDADAKEIKKE</sequence>
<dbReference type="Pfam" id="PF02263">
    <property type="entry name" value="GBP"/>
    <property type="match status" value="1"/>
</dbReference>
<evidence type="ECO:0000313" key="3">
    <source>
        <dbReference type="EMBL" id="EIW81360.1"/>
    </source>
</evidence>
<gene>
    <name evidence="3" type="ORF">CONPUDRAFT_165528</name>
</gene>
<proteinExistence type="predicted"/>
<accession>A0A5M3MQL1</accession>
<dbReference type="Gene3D" id="3.40.50.300">
    <property type="entry name" value="P-loop containing nucleotide triphosphate hydrolases"/>
    <property type="match status" value="1"/>
</dbReference>
<evidence type="ECO:0000313" key="4">
    <source>
        <dbReference type="Proteomes" id="UP000053558"/>
    </source>
</evidence>
<dbReference type="InterPro" id="IPR027417">
    <property type="entry name" value="P-loop_NTPase"/>
</dbReference>
<dbReference type="GeneID" id="19205331"/>
<dbReference type="PANTHER" id="PTHR22796:SF1">
    <property type="entry name" value="VWFA DOMAIN-CONTAINING PROTEIN"/>
    <property type="match status" value="1"/>
</dbReference>
<reference evidence="4" key="1">
    <citation type="journal article" date="2012" name="Science">
        <title>The Paleozoic origin of enzymatic lignin decomposition reconstructed from 31 fungal genomes.</title>
        <authorList>
            <person name="Floudas D."/>
            <person name="Binder M."/>
            <person name="Riley R."/>
            <person name="Barry K."/>
            <person name="Blanchette R.A."/>
            <person name="Henrissat B."/>
            <person name="Martinez A.T."/>
            <person name="Otillar R."/>
            <person name="Spatafora J.W."/>
            <person name="Yadav J.S."/>
            <person name="Aerts A."/>
            <person name="Benoit I."/>
            <person name="Boyd A."/>
            <person name="Carlson A."/>
            <person name="Copeland A."/>
            <person name="Coutinho P.M."/>
            <person name="de Vries R.P."/>
            <person name="Ferreira P."/>
            <person name="Findley K."/>
            <person name="Foster B."/>
            <person name="Gaskell J."/>
            <person name="Glotzer D."/>
            <person name="Gorecki P."/>
            <person name="Heitman J."/>
            <person name="Hesse C."/>
            <person name="Hori C."/>
            <person name="Igarashi K."/>
            <person name="Jurgens J.A."/>
            <person name="Kallen N."/>
            <person name="Kersten P."/>
            <person name="Kohler A."/>
            <person name="Kuees U."/>
            <person name="Kumar T.K.A."/>
            <person name="Kuo A."/>
            <person name="LaButti K."/>
            <person name="Larrondo L.F."/>
            <person name="Lindquist E."/>
            <person name="Ling A."/>
            <person name="Lombard V."/>
            <person name="Lucas S."/>
            <person name="Lundell T."/>
            <person name="Martin R."/>
            <person name="McLaughlin D.J."/>
            <person name="Morgenstern I."/>
            <person name="Morin E."/>
            <person name="Murat C."/>
            <person name="Nagy L.G."/>
            <person name="Nolan M."/>
            <person name="Ohm R.A."/>
            <person name="Patyshakuliyeva A."/>
            <person name="Rokas A."/>
            <person name="Ruiz-Duenas F.J."/>
            <person name="Sabat G."/>
            <person name="Salamov A."/>
            <person name="Samejima M."/>
            <person name="Schmutz J."/>
            <person name="Slot J.C."/>
            <person name="St John F."/>
            <person name="Stenlid J."/>
            <person name="Sun H."/>
            <person name="Sun S."/>
            <person name="Syed K."/>
            <person name="Tsang A."/>
            <person name="Wiebenga A."/>
            <person name="Young D."/>
            <person name="Pisabarro A."/>
            <person name="Eastwood D.C."/>
            <person name="Martin F."/>
            <person name="Cullen D."/>
            <person name="Grigoriev I.V."/>
            <person name="Hibbett D.S."/>
        </authorList>
    </citation>
    <scope>NUCLEOTIDE SEQUENCE [LARGE SCALE GENOMIC DNA]</scope>
    <source>
        <strain evidence="4">RWD-64-598 SS2</strain>
    </source>
</reference>
<dbReference type="PANTHER" id="PTHR22796">
    <property type="entry name" value="URG4-RELATED"/>
    <property type="match status" value="1"/>
</dbReference>
<organism evidence="3 4">
    <name type="scientific">Coniophora puteana (strain RWD-64-598)</name>
    <name type="common">Brown rot fungus</name>
    <dbReference type="NCBI Taxonomy" id="741705"/>
    <lineage>
        <taxon>Eukaryota</taxon>
        <taxon>Fungi</taxon>
        <taxon>Dikarya</taxon>
        <taxon>Basidiomycota</taxon>
        <taxon>Agaricomycotina</taxon>
        <taxon>Agaricomycetes</taxon>
        <taxon>Agaricomycetidae</taxon>
        <taxon>Boletales</taxon>
        <taxon>Coniophorineae</taxon>
        <taxon>Coniophoraceae</taxon>
        <taxon>Coniophora</taxon>
    </lineage>
</organism>
<feature type="compositionally biased region" description="Acidic residues" evidence="1">
    <location>
        <begin position="62"/>
        <end position="75"/>
    </location>
</feature>
<dbReference type="EMBL" id="JH711578">
    <property type="protein sequence ID" value="EIW81360.1"/>
    <property type="molecule type" value="Genomic_DNA"/>
</dbReference>
<dbReference type="OrthoDB" id="2343366at2759"/>
<dbReference type="GO" id="GO:0003924">
    <property type="term" value="F:GTPase activity"/>
    <property type="evidence" value="ECO:0007669"/>
    <property type="project" value="InterPro"/>
</dbReference>
<dbReference type="KEGG" id="cput:CONPUDRAFT_165528"/>
<evidence type="ECO:0000256" key="1">
    <source>
        <dbReference type="SAM" id="MobiDB-lite"/>
    </source>
</evidence>
<dbReference type="Proteomes" id="UP000053558">
    <property type="component" value="Unassembled WGS sequence"/>
</dbReference>
<dbReference type="GO" id="GO:0005525">
    <property type="term" value="F:GTP binding"/>
    <property type="evidence" value="ECO:0007669"/>
    <property type="project" value="InterPro"/>
</dbReference>
<dbReference type="InterPro" id="IPR015894">
    <property type="entry name" value="Guanylate-bd_N"/>
</dbReference>
<protein>
    <recommendedName>
        <fullName evidence="2">Guanylate-binding protein N-terminal domain-containing protein</fullName>
    </recommendedName>
</protein>
<dbReference type="RefSeq" id="XP_007768724.1">
    <property type="nucleotide sequence ID" value="XM_007770534.1"/>
</dbReference>
<dbReference type="SUPFAM" id="SSF52540">
    <property type="entry name" value="P-loop containing nucleoside triphosphate hydrolases"/>
    <property type="match status" value="1"/>
</dbReference>